<dbReference type="PANTHER" id="PTHR33254">
    <property type="entry name" value="4-HYDROXY-4-METHYL-2-OXOGLUTARATE ALDOLASE 3-RELATED"/>
    <property type="match status" value="1"/>
</dbReference>
<reference evidence="14" key="1">
    <citation type="submission" date="2022-06" db="EMBL/GenBank/DDBJ databases">
        <title>Vallitalea longa sp. nov., an anaerobic bacterium isolated from marine sediment.</title>
        <authorList>
            <person name="Hirano S."/>
            <person name="Terahara T."/>
            <person name="Mori K."/>
            <person name="Hamada M."/>
            <person name="Matsumoto R."/>
            <person name="Kobayashi T."/>
        </authorList>
    </citation>
    <scope>NUCLEOTIDE SEQUENCE</scope>
    <source>
        <strain evidence="14">SH18-1</strain>
    </source>
</reference>
<keyword evidence="14" id="KW-0489">Methyltransferase</keyword>
<evidence type="ECO:0000256" key="9">
    <source>
        <dbReference type="ARBA" id="ARBA00029596"/>
    </source>
</evidence>
<keyword evidence="13" id="KW-0479">Metal-binding</keyword>
<dbReference type="GO" id="GO:0008948">
    <property type="term" value="F:oxaloacetate decarboxylase activity"/>
    <property type="evidence" value="ECO:0007669"/>
    <property type="project" value="UniProtKB-EC"/>
</dbReference>
<dbReference type="EC" id="4.1.1.112" evidence="6"/>
<evidence type="ECO:0000256" key="7">
    <source>
        <dbReference type="ARBA" id="ARBA00016549"/>
    </source>
</evidence>
<keyword evidence="14" id="KW-0808">Transferase</keyword>
<comment type="similarity">
    <text evidence="3">Belongs to the class II aldolase/RraA-like family.</text>
</comment>
<comment type="caution">
    <text evidence="14">The sequence shown here is derived from an EMBL/GenBank/DDBJ whole genome shotgun (WGS) entry which is preliminary data.</text>
</comment>
<dbReference type="GO" id="GO:0008168">
    <property type="term" value="F:methyltransferase activity"/>
    <property type="evidence" value="ECO:0007669"/>
    <property type="project" value="UniProtKB-KW"/>
</dbReference>
<name>A0A9W5YB95_9FIRM</name>
<dbReference type="GO" id="GO:0047443">
    <property type="term" value="F:4-hydroxy-4-methyl-2-oxoglutarate aldolase activity"/>
    <property type="evidence" value="ECO:0007669"/>
    <property type="project" value="UniProtKB-EC"/>
</dbReference>
<evidence type="ECO:0000256" key="4">
    <source>
        <dbReference type="ARBA" id="ARBA00011233"/>
    </source>
</evidence>
<evidence type="ECO:0000256" key="11">
    <source>
        <dbReference type="ARBA" id="ARBA00032305"/>
    </source>
</evidence>
<dbReference type="PANTHER" id="PTHR33254:SF4">
    <property type="entry name" value="4-HYDROXY-4-METHYL-2-OXOGLUTARATE ALDOLASE 3-RELATED"/>
    <property type="match status" value="1"/>
</dbReference>
<dbReference type="AlphaFoldDB" id="A0A9W5YB95"/>
<comment type="catalytic activity">
    <reaction evidence="12">
        <text>oxaloacetate + H(+) = pyruvate + CO2</text>
        <dbReference type="Rhea" id="RHEA:15641"/>
        <dbReference type="ChEBI" id="CHEBI:15361"/>
        <dbReference type="ChEBI" id="CHEBI:15378"/>
        <dbReference type="ChEBI" id="CHEBI:16452"/>
        <dbReference type="ChEBI" id="CHEBI:16526"/>
        <dbReference type="EC" id="4.1.1.112"/>
    </reaction>
</comment>
<evidence type="ECO:0000256" key="13">
    <source>
        <dbReference type="PIRSR" id="PIRSR605493-1"/>
    </source>
</evidence>
<comment type="catalytic activity">
    <reaction evidence="1">
        <text>4-hydroxy-4-methyl-2-oxoglutarate = 2 pyruvate</text>
        <dbReference type="Rhea" id="RHEA:22748"/>
        <dbReference type="ChEBI" id="CHEBI:15361"/>
        <dbReference type="ChEBI" id="CHEBI:58276"/>
        <dbReference type="EC" id="4.1.3.17"/>
    </reaction>
</comment>
<evidence type="ECO:0000313" key="14">
    <source>
        <dbReference type="EMBL" id="GKX28093.1"/>
    </source>
</evidence>
<dbReference type="InterPro" id="IPR036704">
    <property type="entry name" value="RraA/RraA-like_sf"/>
</dbReference>
<accession>A0A9W5YB95</accession>
<organism evidence="14 15">
    <name type="scientific">Vallitalea longa</name>
    <dbReference type="NCBI Taxonomy" id="2936439"/>
    <lineage>
        <taxon>Bacteria</taxon>
        <taxon>Bacillati</taxon>
        <taxon>Bacillota</taxon>
        <taxon>Clostridia</taxon>
        <taxon>Lachnospirales</taxon>
        <taxon>Vallitaleaceae</taxon>
        <taxon>Vallitalea</taxon>
    </lineage>
</organism>
<gene>
    <name evidence="14" type="ORF">SH1V18_05730</name>
</gene>
<dbReference type="Proteomes" id="UP001144256">
    <property type="component" value="Unassembled WGS sequence"/>
</dbReference>
<dbReference type="SUPFAM" id="SSF89562">
    <property type="entry name" value="RraA-like"/>
    <property type="match status" value="1"/>
</dbReference>
<dbReference type="InterPro" id="IPR005493">
    <property type="entry name" value="RraA/RraA-like"/>
</dbReference>
<dbReference type="RefSeq" id="WP_281812054.1">
    <property type="nucleotide sequence ID" value="NZ_BRLB01000001.1"/>
</dbReference>
<sequence>MLDKKDILDKIETMNDDELFDIMKKELYTGVLTDVMDTMDLRHQFLPAYIKPLNRDMMVAGRAFTVQEADVTGTRICAEDREKPFGIMFEALDSMKKNDVYICTGSSPRYACFGGLMSTRMIKLGVAGAVVSGYTRDTKEVLSLGLPTFTRGCYAQDQGMRGRVIDYNCPIEFDNGVLVNPEDIIFGDIDGVLAIPKKHEREIVRKAFEKVYGENEVRIAIENGMSVVEAFEKYGIM</sequence>
<comment type="cofactor">
    <cofactor evidence="2">
        <name>a divalent metal cation</name>
        <dbReference type="ChEBI" id="CHEBI:60240"/>
    </cofactor>
</comment>
<evidence type="ECO:0000256" key="8">
    <source>
        <dbReference type="ARBA" id="ARBA00025046"/>
    </source>
</evidence>
<dbReference type="EMBL" id="BRLB01000001">
    <property type="protein sequence ID" value="GKX28093.1"/>
    <property type="molecule type" value="Genomic_DNA"/>
</dbReference>
<dbReference type="GO" id="GO:0032259">
    <property type="term" value="P:methylation"/>
    <property type="evidence" value="ECO:0007669"/>
    <property type="project" value="UniProtKB-KW"/>
</dbReference>
<keyword evidence="13" id="KW-0460">Magnesium</keyword>
<feature type="binding site" evidence="13">
    <location>
        <position position="137"/>
    </location>
    <ligand>
        <name>Mg(2+)</name>
        <dbReference type="ChEBI" id="CHEBI:18420"/>
    </ligand>
</feature>
<dbReference type="CDD" id="cd16841">
    <property type="entry name" value="RraA_family"/>
    <property type="match status" value="1"/>
</dbReference>
<dbReference type="GO" id="GO:0046872">
    <property type="term" value="F:metal ion binding"/>
    <property type="evidence" value="ECO:0007669"/>
    <property type="project" value="UniProtKB-KW"/>
</dbReference>
<protein>
    <recommendedName>
        <fullName evidence="7">Putative 4-hydroxy-4-methyl-2-oxoglutarate aldolase</fullName>
        <ecNumber evidence="6">4.1.1.112</ecNumber>
        <ecNumber evidence="5">4.1.3.17</ecNumber>
    </recommendedName>
    <alternativeName>
        <fullName evidence="11">Oxaloacetate decarboxylase</fullName>
    </alternativeName>
    <alternativeName>
        <fullName evidence="9">Regulator of ribonuclease activity homolog</fullName>
    </alternativeName>
    <alternativeName>
        <fullName evidence="10">RraA-like protein</fullName>
    </alternativeName>
</protein>
<dbReference type="Gene3D" id="3.50.30.40">
    <property type="entry name" value="Ribonuclease E inhibitor RraA/RraA-like"/>
    <property type="match status" value="1"/>
</dbReference>
<evidence type="ECO:0000256" key="12">
    <source>
        <dbReference type="ARBA" id="ARBA00047973"/>
    </source>
</evidence>
<evidence type="ECO:0000256" key="1">
    <source>
        <dbReference type="ARBA" id="ARBA00001342"/>
    </source>
</evidence>
<evidence type="ECO:0000256" key="2">
    <source>
        <dbReference type="ARBA" id="ARBA00001968"/>
    </source>
</evidence>
<keyword evidence="15" id="KW-1185">Reference proteome</keyword>
<dbReference type="EC" id="4.1.3.17" evidence="5"/>
<proteinExistence type="inferred from homology"/>
<dbReference type="Pfam" id="PF03737">
    <property type="entry name" value="RraA-like"/>
    <property type="match status" value="1"/>
</dbReference>
<feature type="binding site" evidence="13">
    <location>
        <position position="136"/>
    </location>
    <ligand>
        <name>substrate</name>
    </ligand>
</feature>
<comment type="subunit">
    <text evidence="4">Homotrimer.</text>
</comment>
<evidence type="ECO:0000256" key="6">
    <source>
        <dbReference type="ARBA" id="ARBA00012947"/>
    </source>
</evidence>
<evidence type="ECO:0000313" key="15">
    <source>
        <dbReference type="Proteomes" id="UP001144256"/>
    </source>
</evidence>
<evidence type="ECO:0000256" key="3">
    <source>
        <dbReference type="ARBA" id="ARBA00008621"/>
    </source>
</evidence>
<feature type="binding site" evidence="13">
    <location>
        <begin position="114"/>
        <end position="117"/>
    </location>
    <ligand>
        <name>substrate</name>
    </ligand>
</feature>
<comment type="cofactor">
    <cofactor evidence="13">
        <name>Mg(2+)</name>
        <dbReference type="ChEBI" id="CHEBI:18420"/>
    </cofactor>
</comment>
<evidence type="ECO:0000256" key="10">
    <source>
        <dbReference type="ARBA" id="ARBA00030169"/>
    </source>
</evidence>
<evidence type="ECO:0000256" key="5">
    <source>
        <dbReference type="ARBA" id="ARBA00012213"/>
    </source>
</evidence>
<comment type="function">
    <text evidence="8">Catalyzes the aldol cleavage of 4-hydroxy-4-methyl-2-oxoglutarate (HMG) into 2 molecules of pyruvate. Also contains a secondary oxaloacetate (OAA) decarboxylase activity due to the common pyruvate enolate transition state formed following C-C bond cleavage in the retro-aldol and decarboxylation reactions.</text>
</comment>